<dbReference type="InterPro" id="IPR047794">
    <property type="entry name" value="C45_proenzyme-like"/>
</dbReference>
<dbReference type="NCBIfam" id="NF040521">
    <property type="entry name" value="C45_proenzyme"/>
    <property type="match status" value="1"/>
</dbReference>
<dbReference type="PaxDb" id="246196-MSMEI_2050"/>
<dbReference type="Gene3D" id="1.10.10.2120">
    <property type="match status" value="1"/>
</dbReference>
<feature type="domain" description="Peptidase C45 hydrolase" evidence="1">
    <location>
        <begin position="116"/>
        <end position="315"/>
    </location>
</feature>
<gene>
    <name evidence="2" type="ordered locus">MSMEG_2097</name>
</gene>
<dbReference type="Gene3D" id="3.60.60.10">
    <property type="entry name" value="Penicillin V Acylase, Chain A"/>
    <property type="match status" value="1"/>
</dbReference>
<dbReference type="Pfam" id="PF03417">
    <property type="entry name" value="AAT"/>
    <property type="match status" value="1"/>
</dbReference>
<dbReference type="PATRIC" id="fig|246196.19.peg.2073"/>
<dbReference type="STRING" id="246196.MSMEG_2097"/>
<proteinExistence type="predicted"/>
<dbReference type="KEGG" id="msm:MSMEG_2097"/>
<dbReference type="KEGG" id="msb:LJ00_10445"/>
<evidence type="ECO:0000259" key="1">
    <source>
        <dbReference type="Pfam" id="PF03417"/>
    </source>
</evidence>
<keyword evidence="3" id="KW-1185">Reference proteome</keyword>
<name>A0QU68_MYCS2</name>
<organism evidence="2 3">
    <name type="scientific">Mycolicibacterium smegmatis (strain ATCC 700084 / mc(2)155)</name>
    <name type="common">Mycobacterium smegmatis</name>
    <dbReference type="NCBI Taxonomy" id="246196"/>
    <lineage>
        <taxon>Bacteria</taxon>
        <taxon>Bacillati</taxon>
        <taxon>Actinomycetota</taxon>
        <taxon>Actinomycetes</taxon>
        <taxon>Mycobacteriales</taxon>
        <taxon>Mycobacteriaceae</taxon>
        <taxon>Mycolicibacterium</taxon>
    </lineage>
</organism>
<dbReference type="eggNOG" id="COG4927">
    <property type="taxonomic scope" value="Bacteria"/>
</dbReference>
<dbReference type="InterPro" id="IPR047801">
    <property type="entry name" value="Peptidase_C45"/>
</dbReference>
<evidence type="ECO:0000313" key="3">
    <source>
        <dbReference type="Proteomes" id="UP000000757"/>
    </source>
</evidence>
<dbReference type="PANTHER" id="PTHR34180">
    <property type="entry name" value="PEPTIDASE C45"/>
    <property type="match status" value="1"/>
</dbReference>
<dbReference type="OrthoDB" id="8109453at2"/>
<dbReference type="InterPro" id="IPR005079">
    <property type="entry name" value="Peptidase_C45_hydrolase"/>
</dbReference>
<reference evidence="2 3" key="1">
    <citation type="submission" date="2006-10" db="EMBL/GenBank/DDBJ databases">
        <authorList>
            <person name="Fleischmann R.D."/>
            <person name="Dodson R.J."/>
            <person name="Haft D.H."/>
            <person name="Merkel J.S."/>
            <person name="Nelson W.C."/>
            <person name="Fraser C.M."/>
        </authorList>
    </citation>
    <scope>NUCLEOTIDE SEQUENCE [LARGE SCALE GENOMIC DNA]</scope>
    <source>
        <strain evidence="3">ATCC 700084 / mc(2)155</strain>
    </source>
</reference>
<dbReference type="PANTHER" id="PTHR34180:SF1">
    <property type="entry name" value="BETA-ALANYL-DOPAMINE_CARCININE HYDROLASE"/>
    <property type="match status" value="1"/>
</dbReference>
<sequence length="366" mass="39460">MRVLRLAGTAHERGVAYGEHTRDEIRECIQVYQRWFESFANISWPAARELGKPYRDWLCATDPDLSEEIDGIAAGADLPVADIIALNFRTEIAYGASGLMSASECTSLGVPPVSTTNGHVYLAENWDWLADTLPLTLMLEFEPVDGLRMVTVTEAGMVAKFGMNSDGVGLCVNLLGSNVNRVGGSFHTLARGVLQSRSALEAVWSVTGSERGGSGNYVIGSSSGEIVDLEYSPSGYTLHFPDHGYVAHANHFLGKQAGVLDRTQILRNISPGSYFRQARAEHLLSDAVSSTGINVKEIQSILGDHQGEPEGICRHGGPVGTHQVLGRTNVSVVMDLTDLTMYLGHGFGCSAAIEQYQLTAAQFSKV</sequence>
<dbReference type="AlphaFoldDB" id="A0QU68"/>
<dbReference type="EMBL" id="CP000480">
    <property type="protein sequence ID" value="ABK74445.1"/>
    <property type="molecule type" value="Genomic_DNA"/>
</dbReference>
<protein>
    <submittedName>
        <fullName evidence="2">Acyl-coenzyme A:6-aminopenicillanic acid acyl-transferase</fullName>
    </submittedName>
</protein>
<dbReference type="GeneID" id="93456900"/>
<dbReference type="RefSeq" id="WP_011728149.1">
    <property type="nucleotide sequence ID" value="NC_008596.1"/>
</dbReference>
<dbReference type="SMR" id="A0QU68"/>
<dbReference type="Proteomes" id="UP000000757">
    <property type="component" value="Chromosome"/>
</dbReference>
<evidence type="ECO:0000313" key="2">
    <source>
        <dbReference type="EMBL" id="ABK74445.1"/>
    </source>
</evidence>
<accession>A0QU68</accession>